<dbReference type="Gene3D" id="3.30.390.110">
    <property type="match status" value="1"/>
</dbReference>
<dbReference type="EMBL" id="OX459958">
    <property type="protein sequence ID" value="CAI9164264.1"/>
    <property type="molecule type" value="Genomic_DNA"/>
</dbReference>
<name>A0ABN8YX40_RANTA</name>
<evidence type="ECO:0000313" key="2">
    <source>
        <dbReference type="Proteomes" id="UP001176941"/>
    </source>
</evidence>
<sequence length="142" mass="15773">MGFLFPFLPSVAGEAFVVDRLCLQSGFPAVFLKDRGPAHTERPLAALHHYLPSSEEWTKDVRLSAQVTGSWSFSRKPLAMPVHLQWVVVQNCSSFLIRTNKQMCSPEPNNLKARSSFGYDELIGYKKVGMEPATDSKAAMAV</sequence>
<protein>
    <submittedName>
        <fullName evidence="1">Uncharacterized protein</fullName>
    </submittedName>
</protein>
<organism evidence="1 2">
    <name type="scientific">Rangifer tarandus platyrhynchus</name>
    <name type="common">Svalbard reindeer</name>
    <dbReference type="NCBI Taxonomy" id="3082113"/>
    <lineage>
        <taxon>Eukaryota</taxon>
        <taxon>Metazoa</taxon>
        <taxon>Chordata</taxon>
        <taxon>Craniata</taxon>
        <taxon>Vertebrata</taxon>
        <taxon>Euteleostomi</taxon>
        <taxon>Mammalia</taxon>
        <taxon>Eutheria</taxon>
        <taxon>Laurasiatheria</taxon>
        <taxon>Artiodactyla</taxon>
        <taxon>Ruminantia</taxon>
        <taxon>Pecora</taxon>
        <taxon>Cervidae</taxon>
        <taxon>Odocoileinae</taxon>
        <taxon>Rangifer</taxon>
    </lineage>
</organism>
<reference evidence="1" key="1">
    <citation type="submission" date="2023-04" db="EMBL/GenBank/DDBJ databases">
        <authorList>
            <consortium name="ELIXIR-Norway"/>
        </authorList>
    </citation>
    <scope>NUCLEOTIDE SEQUENCE [LARGE SCALE GENOMIC DNA]</scope>
</reference>
<gene>
    <name evidence="1" type="ORF">MRATA1EN1_LOCUS13226</name>
</gene>
<keyword evidence="2" id="KW-1185">Reference proteome</keyword>
<dbReference type="Proteomes" id="UP001176941">
    <property type="component" value="Chromosome 22"/>
</dbReference>
<evidence type="ECO:0000313" key="1">
    <source>
        <dbReference type="EMBL" id="CAI9164264.1"/>
    </source>
</evidence>
<accession>A0ABN8YX40</accession>
<proteinExistence type="predicted"/>